<name>A0A7S4FQ16_9EUGL</name>
<gene>
    <name evidence="1" type="ORF">EGYM00163_LOCUS18479</name>
</gene>
<sequence>MADSRLWQFLIWVGNDQRQDQTYVNFAQVDGSTIQHEVDSDLGLGSTDPWPLGFRVVQRSQQPIAKLWFLESRHGYCRGKSEVKDSLITLPNTRKPQHGSYDRL</sequence>
<evidence type="ECO:0000313" key="1">
    <source>
        <dbReference type="EMBL" id="CAE0807350.1"/>
    </source>
</evidence>
<dbReference type="AlphaFoldDB" id="A0A7S4FQ16"/>
<accession>A0A7S4FQ16</accession>
<proteinExistence type="predicted"/>
<reference evidence="1" key="1">
    <citation type="submission" date="2021-01" db="EMBL/GenBank/DDBJ databases">
        <authorList>
            <person name="Corre E."/>
            <person name="Pelletier E."/>
            <person name="Niang G."/>
            <person name="Scheremetjew M."/>
            <person name="Finn R."/>
            <person name="Kale V."/>
            <person name="Holt S."/>
            <person name="Cochrane G."/>
            <person name="Meng A."/>
            <person name="Brown T."/>
            <person name="Cohen L."/>
        </authorList>
    </citation>
    <scope>NUCLEOTIDE SEQUENCE</scope>
    <source>
        <strain evidence="1">CCMP1594</strain>
    </source>
</reference>
<dbReference type="EMBL" id="HBJA01052116">
    <property type="protein sequence ID" value="CAE0807350.1"/>
    <property type="molecule type" value="Transcribed_RNA"/>
</dbReference>
<protein>
    <submittedName>
        <fullName evidence="1">Uncharacterized protein</fullName>
    </submittedName>
</protein>
<organism evidence="1">
    <name type="scientific">Eutreptiella gymnastica</name>
    <dbReference type="NCBI Taxonomy" id="73025"/>
    <lineage>
        <taxon>Eukaryota</taxon>
        <taxon>Discoba</taxon>
        <taxon>Euglenozoa</taxon>
        <taxon>Euglenida</taxon>
        <taxon>Spirocuta</taxon>
        <taxon>Euglenophyceae</taxon>
        <taxon>Eutreptiales</taxon>
        <taxon>Eutreptiaceae</taxon>
        <taxon>Eutreptiella</taxon>
    </lineage>
</organism>